<dbReference type="PANTHER" id="PTHR19848:SF8">
    <property type="entry name" value="F-BOX AND WD REPEAT DOMAIN CONTAINING 7"/>
    <property type="match status" value="1"/>
</dbReference>
<dbReference type="InterPro" id="IPR001680">
    <property type="entry name" value="WD40_rpt"/>
</dbReference>
<dbReference type="InterPro" id="IPR011047">
    <property type="entry name" value="Quinoprotein_ADH-like_sf"/>
</dbReference>
<dbReference type="SMART" id="SM00320">
    <property type="entry name" value="WD40"/>
    <property type="match status" value="12"/>
</dbReference>
<feature type="repeat" description="WD" evidence="3">
    <location>
        <begin position="1234"/>
        <end position="1275"/>
    </location>
</feature>
<accession>A0A2T3Z4Y0</accession>
<dbReference type="STRING" id="1042311.A0A2T3Z4Y0"/>
<dbReference type="SUPFAM" id="SSF50998">
    <property type="entry name" value="Quinoprotein alcohol dehydrogenase-like"/>
    <property type="match status" value="1"/>
</dbReference>
<dbReference type="PRINTS" id="PR00320">
    <property type="entry name" value="GPROTEINBRPT"/>
</dbReference>
<dbReference type="PROSITE" id="PS50837">
    <property type="entry name" value="NACHT"/>
    <property type="match status" value="1"/>
</dbReference>
<dbReference type="Pfam" id="PF00400">
    <property type="entry name" value="WD40"/>
    <property type="match status" value="9"/>
</dbReference>
<feature type="repeat" description="WD" evidence="3">
    <location>
        <begin position="1068"/>
        <end position="1108"/>
    </location>
</feature>
<evidence type="ECO:0000259" key="4">
    <source>
        <dbReference type="PROSITE" id="PS50837"/>
    </source>
</evidence>
<dbReference type="InterPro" id="IPR019775">
    <property type="entry name" value="WD40_repeat_CS"/>
</dbReference>
<keyword evidence="1 3" id="KW-0853">WD repeat</keyword>
<dbReference type="InterPro" id="IPR056884">
    <property type="entry name" value="NPHP3-like_N"/>
</dbReference>
<dbReference type="Pfam" id="PF17100">
    <property type="entry name" value="NACHT_N"/>
    <property type="match status" value="1"/>
</dbReference>
<dbReference type="InterPro" id="IPR027417">
    <property type="entry name" value="P-loop_NTPase"/>
</dbReference>
<proteinExistence type="predicted"/>
<dbReference type="Proteomes" id="UP000240493">
    <property type="component" value="Unassembled WGS sequence"/>
</dbReference>
<dbReference type="Gene3D" id="3.40.50.300">
    <property type="entry name" value="P-loop containing nucleotide triphosphate hydrolases"/>
    <property type="match status" value="1"/>
</dbReference>
<dbReference type="InterPro" id="IPR020472">
    <property type="entry name" value="WD40_PAC1"/>
</dbReference>
<feature type="repeat" description="WD" evidence="3">
    <location>
        <begin position="1375"/>
        <end position="1409"/>
    </location>
</feature>
<feature type="repeat" description="WD" evidence="3">
    <location>
        <begin position="1109"/>
        <end position="1149"/>
    </location>
</feature>
<protein>
    <recommendedName>
        <fullName evidence="4">NACHT domain-containing protein</fullName>
    </recommendedName>
</protein>
<evidence type="ECO:0000313" key="6">
    <source>
        <dbReference type="Proteomes" id="UP000240493"/>
    </source>
</evidence>
<name>A0A2T3Z4Y0_TRIA4</name>
<feature type="repeat" description="WD" evidence="3">
    <location>
        <begin position="1027"/>
        <end position="1067"/>
    </location>
</feature>
<keyword evidence="6" id="KW-1185">Reference proteome</keyword>
<dbReference type="EMBL" id="KZ679263">
    <property type="protein sequence ID" value="PTB39878.1"/>
    <property type="molecule type" value="Genomic_DNA"/>
</dbReference>
<reference evidence="5 6" key="1">
    <citation type="submission" date="2016-07" db="EMBL/GenBank/DDBJ databases">
        <title>Multiple horizontal gene transfer events from other fungi enriched the ability of initially mycotrophic Trichoderma (Ascomycota) to feed on dead plant biomass.</title>
        <authorList>
            <consortium name="DOE Joint Genome Institute"/>
            <person name="Aerts A."/>
            <person name="Atanasova L."/>
            <person name="Chenthamara K."/>
            <person name="Zhang J."/>
            <person name="Grujic M."/>
            <person name="Henrissat B."/>
            <person name="Kuo A."/>
            <person name="Salamov A."/>
            <person name="Lipzen A."/>
            <person name="Labutti K."/>
            <person name="Barry K."/>
            <person name="Miao Y."/>
            <person name="Rahimi M.J."/>
            <person name="Shen Q."/>
            <person name="Grigoriev I.V."/>
            <person name="Kubicek C.P."/>
            <person name="Druzhinina I.S."/>
        </authorList>
    </citation>
    <scope>NUCLEOTIDE SEQUENCE [LARGE SCALE GENOMIC DNA]</scope>
    <source>
        <strain evidence="5 6">CBS 433.97</strain>
    </source>
</reference>
<feature type="domain" description="NACHT" evidence="4">
    <location>
        <begin position="357"/>
        <end position="580"/>
    </location>
</feature>
<dbReference type="InterPro" id="IPR031359">
    <property type="entry name" value="NACHT_N"/>
</dbReference>
<dbReference type="InterPro" id="IPR007111">
    <property type="entry name" value="NACHT_NTPase"/>
</dbReference>
<sequence length="1526" mass="168558">MPIRQRFQKIFSRNKDPPTPDALSRQDEQLTSVTPANVPASHIHVPNASLPERLWDQAYDDLKIHDAALVQAYEKILSRNLCGQGFNSPITESEKNMIAQDAGTRRSQMRQLIDEGLNKTAREAKIKETIGTATQFILSAKDIISSAIQTAPQAALAWTGVCVALEMIQNPIAATEANRNGIEYVIKRMDWYWNLSSAVLKESLDGNDSNLAGIRRELEIQVIDLYKTLLLYEIKSVCSYYRSRGLVLLRDIAKLDDWKGDIQTIQSAERIFNDGSNTFADLKMVSNLEKLVAYAETQSTSQMTKEDQQCMKDLRLTDPSADKKRIEQTKGGLLQESYRWILNNPDYQRWRYSEESHLLWITGDPGKGKTMLLCGIIDELDQQSIRSGIVHTIYFFCQATDHHLNNAAAVLRGLMFMLINKQPSLISHLRKKYDQAGAKLFEGSNTWITLSDIFAAILLDPALESTCIVVDALDECVSDLQILLDFIVDTSSIEGRAKWIVSSRNWSQIEERLRRAEQKAKLSLELNAESISNAVDIYIREKVHQLASLKGYDEETCGTIRTYLSDNADDTFLWVALVCQNLEKRQRWKVLRMLREFPPGLDSLFKRMMNQVLSMDDASDVSLCKQILAIMTSVYRPITLSELGCLIDIPGELPDDITEKLSDDIKFLEEIVALCGSFLTIRDDTIYFVHQSAKDHLTSNEEAISAIFPSGSEETHLAIFSHSIQAMKVILKNNVHGLSHFDNYISDGTSILDPDPLNTIRYACVYWVDHLCDGNVSRISSGCRNILSDDGVVDLFIRKHLLHWLESLSLLRHLSDGIISITKLVDLLAAQSPQGKLFEFLQDARRFILYNKPAIEIAPLQIYSSALLFSPMKSLIRKAFLHDIPSWIHSRPINEDQWSPCLQTLEGHRGPVDSLIHLNNNQIASASRERKIKIWDTDTGTCIRTTESIPRLCALTSLTNGRIVSGSEDGVIKIWDLTTGECALTVADQGTTLLSMTSLTGERVATGSKSGIIKIWDLNQSICVQTIKAHNEPIAALASLTDNRIISGSNDTTVKIWDINTGECIQTLNGHVDAVLSVTCSTDGQIASASRDRTIKIWNVATGECVQTLSGHNGAVSSVAYSTDGQIASASDDNTIKIWDATTGICTQTLKGHALVARSVIFLGNGQLASGSEDYTIKIWDTRVPINVDAGIPGSHSKQVASMAMSSDGHVVSGAGNGTICIWDMATSRCVQVLEGHTNHVRSVAFSEDNQLIISSSDNGTVKIWDAATGVCVKTLGTRSAYGRTSGMFLPDGRHVAASINTEVKIWDMATWTCVHTLECSEPITATAVSSSGQYVASASADKSIMPGSADKTIMLWDTTTGVCVETIRFIGRSIESLAISSDTRYIASMTGGGTAKIWDLSTGTCTQMLTIGTTPRSRLLFDTRINSRLHCDLGAFDLDLDVAPDSNVAQQVSNIPLAKASPQVCFYGYGTDQKGECIVWDGKPILWLPQEHRVYDCVIKGSTVIVGCRSGRVLVLQFSESGPES</sequence>
<feature type="repeat" description="WD" evidence="3">
    <location>
        <begin position="963"/>
        <end position="985"/>
    </location>
</feature>
<dbReference type="PROSITE" id="PS50082">
    <property type="entry name" value="WD_REPEATS_2"/>
    <property type="match status" value="10"/>
</dbReference>
<keyword evidence="2" id="KW-0677">Repeat</keyword>
<feature type="repeat" description="WD" evidence="3">
    <location>
        <begin position="1150"/>
        <end position="1183"/>
    </location>
</feature>
<dbReference type="Pfam" id="PF24883">
    <property type="entry name" value="NPHP3_N"/>
    <property type="match status" value="1"/>
</dbReference>
<evidence type="ECO:0000256" key="2">
    <source>
        <dbReference type="ARBA" id="ARBA00022737"/>
    </source>
</evidence>
<evidence type="ECO:0000256" key="1">
    <source>
        <dbReference type="ARBA" id="ARBA00022574"/>
    </source>
</evidence>
<dbReference type="OrthoDB" id="538223at2759"/>
<feature type="repeat" description="WD" evidence="3">
    <location>
        <begin position="1001"/>
        <end position="1026"/>
    </location>
</feature>
<organism evidence="5 6">
    <name type="scientific">Trichoderma asperellum (strain ATCC 204424 / CBS 433.97 / NBRC 101777)</name>
    <dbReference type="NCBI Taxonomy" id="1042311"/>
    <lineage>
        <taxon>Eukaryota</taxon>
        <taxon>Fungi</taxon>
        <taxon>Dikarya</taxon>
        <taxon>Ascomycota</taxon>
        <taxon>Pezizomycotina</taxon>
        <taxon>Sordariomycetes</taxon>
        <taxon>Hypocreomycetidae</taxon>
        <taxon>Hypocreales</taxon>
        <taxon>Hypocreaceae</taxon>
        <taxon>Trichoderma</taxon>
    </lineage>
</organism>
<evidence type="ECO:0000313" key="5">
    <source>
        <dbReference type="EMBL" id="PTB39878.1"/>
    </source>
</evidence>
<feature type="repeat" description="WD" evidence="3">
    <location>
        <begin position="1193"/>
        <end position="1233"/>
    </location>
</feature>
<dbReference type="InterPro" id="IPR015943">
    <property type="entry name" value="WD40/YVTN_repeat-like_dom_sf"/>
</dbReference>
<gene>
    <name evidence="5" type="ORF">M441DRAFT_169595</name>
</gene>
<evidence type="ECO:0000256" key="3">
    <source>
        <dbReference type="PROSITE-ProRule" id="PRU00221"/>
    </source>
</evidence>
<dbReference type="SUPFAM" id="SSF52540">
    <property type="entry name" value="P-loop containing nucleoside triphosphate hydrolases"/>
    <property type="match status" value="1"/>
</dbReference>
<feature type="repeat" description="WD" evidence="3">
    <location>
        <begin position="905"/>
        <end position="945"/>
    </location>
</feature>
<dbReference type="PROSITE" id="PS00678">
    <property type="entry name" value="WD_REPEATS_1"/>
    <property type="match status" value="7"/>
</dbReference>
<dbReference type="PROSITE" id="PS50294">
    <property type="entry name" value="WD_REPEATS_REGION"/>
    <property type="match status" value="5"/>
</dbReference>
<dbReference type="CDD" id="cd00200">
    <property type="entry name" value="WD40"/>
    <property type="match status" value="2"/>
</dbReference>
<dbReference type="Gene3D" id="2.130.10.10">
    <property type="entry name" value="YVTN repeat-like/Quinoprotein amine dehydrogenase"/>
    <property type="match status" value="5"/>
</dbReference>
<dbReference type="PANTHER" id="PTHR19848">
    <property type="entry name" value="WD40 REPEAT PROTEIN"/>
    <property type="match status" value="1"/>
</dbReference>
<dbReference type="FunFam" id="3.40.50.300:FF:001638">
    <property type="entry name" value="NACHT and WD40 domain protein"/>
    <property type="match status" value="1"/>
</dbReference>